<gene>
    <name evidence="1" type="ORF">RCOM_1170800</name>
</gene>
<proteinExistence type="predicted"/>
<reference evidence="2" key="1">
    <citation type="journal article" date="2010" name="Nat. Biotechnol.">
        <title>Draft genome sequence of the oilseed species Ricinus communis.</title>
        <authorList>
            <person name="Chan A.P."/>
            <person name="Crabtree J."/>
            <person name="Zhao Q."/>
            <person name="Lorenzi H."/>
            <person name="Orvis J."/>
            <person name="Puiu D."/>
            <person name="Melake-Berhan A."/>
            <person name="Jones K.M."/>
            <person name="Redman J."/>
            <person name="Chen G."/>
            <person name="Cahoon E.B."/>
            <person name="Gedil M."/>
            <person name="Stanke M."/>
            <person name="Haas B.J."/>
            <person name="Wortman J.R."/>
            <person name="Fraser-Liggett C.M."/>
            <person name="Ravel J."/>
            <person name="Rabinowicz P.D."/>
        </authorList>
    </citation>
    <scope>NUCLEOTIDE SEQUENCE [LARGE SCALE GENOMIC DNA]</scope>
    <source>
        <strain evidence="2">cv. Hale</strain>
    </source>
</reference>
<protein>
    <submittedName>
        <fullName evidence="1">Uncharacterized protein</fullName>
    </submittedName>
</protein>
<evidence type="ECO:0000313" key="2">
    <source>
        <dbReference type="Proteomes" id="UP000008311"/>
    </source>
</evidence>
<sequence>MSIWELRLLSECWALRYCSSTGNLKQLGVEVSSKTAAFTAKTKQEELYEKFGCDSPMKGSQIRILPSGRGRVN</sequence>
<dbReference type="InParanoid" id="B9T449"/>
<dbReference type="EMBL" id="EQ974451">
    <property type="protein sequence ID" value="EEF29372.1"/>
    <property type="molecule type" value="Genomic_DNA"/>
</dbReference>
<evidence type="ECO:0000313" key="1">
    <source>
        <dbReference type="EMBL" id="EEF29372.1"/>
    </source>
</evidence>
<keyword evidence="2" id="KW-1185">Reference proteome</keyword>
<dbReference type="Proteomes" id="UP000008311">
    <property type="component" value="Unassembled WGS sequence"/>
</dbReference>
<name>B9T449_RICCO</name>
<organism evidence="1 2">
    <name type="scientific">Ricinus communis</name>
    <name type="common">Castor bean</name>
    <dbReference type="NCBI Taxonomy" id="3988"/>
    <lineage>
        <taxon>Eukaryota</taxon>
        <taxon>Viridiplantae</taxon>
        <taxon>Streptophyta</taxon>
        <taxon>Embryophyta</taxon>
        <taxon>Tracheophyta</taxon>
        <taxon>Spermatophyta</taxon>
        <taxon>Magnoliopsida</taxon>
        <taxon>eudicotyledons</taxon>
        <taxon>Gunneridae</taxon>
        <taxon>Pentapetalae</taxon>
        <taxon>rosids</taxon>
        <taxon>fabids</taxon>
        <taxon>Malpighiales</taxon>
        <taxon>Euphorbiaceae</taxon>
        <taxon>Acalyphoideae</taxon>
        <taxon>Acalypheae</taxon>
        <taxon>Ricinus</taxon>
    </lineage>
</organism>
<dbReference type="AlphaFoldDB" id="B9T449"/>
<accession>B9T449</accession>